<name>A0A061R177_9CHLO</name>
<accession>A0A061R177</accession>
<dbReference type="EMBL" id="GBEZ01020002">
    <property type="protein sequence ID" value="JAC66627.1"/>
    <property type="molecule type" value="Transcribed_RNA"/>
</dbReference>
<feature type="repeat" description="ANK" evidence="3">
    <location>
        <begin position="90"/>
        <end position="122"/>
    </location>
</feature>
<feature type="repeat" description="ANK" evidence="3">
    <location>
        <begin position="189"/>
        <end position="221"/>
    </location>
</feature>
<gene>
    <name evidence="4" type="ORF">TSPGSL018_13190</name>
</gene>
<dbReference type="PANTHER" id="PTHR24171">
    <property type="entry name" value="ANKYRIN REPEAT DOMAIN-CONTAINING PROTEIN 39-RELATED"/>
    <property type="match status" value="1"/>
</dbReference>
<feature type="repeat" description="ANK" evidence="3">
    <location>
        <begin position="45"/>
        <end position="89"/>
    </location>
</feature>
<dbReference type="Gene3D" id="1.25.40.20">
    <property type="entry name" value="Ankyrin repeat-containing domain"/>
    <property type="match status" value="2"/>
</dbReference>
<evidence type="ECO:0000256" key="3">
    <source>
        <dbReference type="PROSITE-ProRule" id="PRU00023"/>
    </source>
</evidence>
<feature type="repeat" description="ANK" evidence="3">
    <location>
        <begin position="156"/>
        <end position="188"/>
    </location>
</feature>
<keyword evidence="1" id="KW-0677">Repeat</keyword>
<keyword evidence="2 3" id="KW-0040">ANK repeat</keyword>
<feature type="repeat" description="ANK" evidence="3">
    <location>
        <begin position="123"/>
        <end position="155"/>
    </location>
</feature>
<evidence type="ECO:0000256" key="1">
    <source>
        <dbReference type="ARBA" id="ARBA00022737"/>
    </source>
</evidence>
<organism evidence="4">
    <name type="scientific">Tetraselmis sp. GSL018</name>
    <dbReference type="NCBI Taxonomy" id="582737"/>
    <lineage>
        <taxon>Eukaryota</taxon>
        <taxon>Viridiplantae</taxon>
        <taxon>Chlorophyta</taxon>
        <taxon>core chlorophytes</taxon>
        <taxon>Chlorodendrophyceae</taxon>
        <taxon>Chlorodendrales</taxon>
        <taxon>Chlorodendraceae</taxon>
        <taxon>Tetraselmis</taxon>
    </lineage>
</organism>
<protein>
    <submittedName>
        <fullName evidence="4">Ankyrin repeat protein</fullName>
    </submittedName>
</protein>
<dbReference type="SUPFAM" id="SSF48403">
    <property type="entry name" value="Ankyrin repeat"/>
    <property type="match status" value="1"/>
</dbReference>
<dbReference type="InterPro" id="IPR036770">
    <property type="entry name" value="Ankyrin_rpt-contain_sf"/>
</dbReference>
<dbReference type="Pfam" id="PF12796">
    <property type="entry name" value="Ank_2"/>
    <property type="match status" value="1"/>
</dbReference>
<dbReference type="SMART" id="SM00248">
    <property type="entry name" value="ANK"/>
    <property type="match status" value="6"/>
</dbReference>
<proteinExistence type="predicted"/>
<evidence type="ECO:0000313" key="4">
    <source>
        <dbReference type="EMBL" id="JAC66627.1"/>
    </source>
</evidence>
<dbReference type="PROSITE" id="PS50088">
    <property type="entry name" value="ANK_REPEAT"/>
    <property type="match status" value="5"/>
</dbReference>
<dbReference type="InterPro" id="IPR002110">
    <property type="entry name" value="Ankyrin_rpt"/>
</dbReference>
<sequence>MSSTAAKSAGAYDEQVLNAAAKGDVESLKKALASGANVNAVDPKTGDTPLIVASHKATGDNEQNELAHHFVEVVDFLIKSGATVNATNNDGATAVYNAVWNKNVEMVLRLIKGGANVNASDHDGFTPLLDACYNEHTDLAVILLSAGANVNAANNDGDRPLIVAAKKGNEDLVKILIKAGANVNLSDNEGWTPLISAAYKGHRGVCKILLNAGANKNLCTATEYESIPPNKDAAQVAATAGNTDVVALLKGPIHSIPFVGPVLSFVLRPFVNAFREH</sequence>
<dbReference type="Pfam" id="PF13637">
    <property type="entry name" value="Ank_4"/>
    <property type="match status" value="2"/>
</dbReference>
<dbReference type="AlphaFoldDB" id="A0A061R177"/>
<dbReference type="PROSITE" id="PS50297">
    <property type="entry name" value="ANK_REP_REGION"/>
    <property type="match status" value="4"/>
</dbReference>
<reference evidence="4" key="1">
    <citation type="submission" date="2014-05" db="EMBL/GenBank/DDBJ databases">
        <title>The transcriptome of the halophilic microalga Tetraselmis sp. GSL018 isolated from the Great Salt Lake, Utah.</title>
        <authorList>
            <person name="Jinkerson R.E."/>
            <person name="D'Adamo S."/>
            <person name="Posewitz M.C."/>
        </authorList>
    </citation>
    <scope>NUCLEOTIDE SEQUENCE</scope>
    <source>
        <strain evidence="4">GSL018</strain>
    </source>
</reference>
<evidence type="ECO:0000256" key="2">
    <source>
        <dbReference type="ARBA" id="ARBA00023043"/>
    </source>
</evidence>